<protein>
    <submittedName>
        <fullName evidence="1">Uncharacterized protein</fullName>
    </submittedName>
</protein>
<accession>A0ACC2WPU9</accession>
<reference evidence="1" key="1">
    <citation type="submission" date="2023-04" db="EMBL/GenBank/DDBJ databases">
        <title>Draft Genome sequencing of Naganishia species isolated from polar environments using Oxford Nanopore Technology.</title>
        <authorList>
            <person name="Leo P."/>
            <person name="Venkateswaran K."/>
        </authorList>
    </citation>
    <scope>NUCLEOTIDE SEQUENCE</scope>
    <source>
        <strain evidence="1">MNA-CCFEE 5262</strain>
    </source>
</reference>
<dbReference type="EMBL" id="JASBWS010000011">
    <property type="protein sequence ID" value="KAJ9113799.1"/>
    <property type="molecule type" value="Genomic_DNA"/>
</dbReference>
<evidence type="ECO:0000313" key="1">
    <source>
        <dbReference type="EMBL" id="KAJ9113799.1"/>
    </source>
</evidence>
<comment type="caution">
    <text evidence="1">The sequence shown here is derived from an EMBL/GenBank/DDBJ whole genome shotgun (WGS) entry which is preliminary data.</text>
</comment>
<sequence length="898" mass="97290">MSLFAKNYSLSASASYKGEEPKSPEIGNARKPDLVKQPSTSNISSRNLEVPSSPGAFSKTKSLFLKPKRSDYGPFGIELVGMPSPSMLSPCTVPELGYNSVVGLLTSDIKGGPHGAMKTRSPWAIDESKIEYFSIPPRKASKHITIAIDETAVIRARKAMQTQRRREAGYETYEACMEGARGHEKKSGTYPQGSEKLDRDTKPDIILNRASDLFAGALAFNHDNAEALVGKCRVVVALADCYQPARTAIPDLKDALADLQDAQDSGVLKRRPKTMALQAKALMLLSSHLHEMEHTGVVPNIAKTWKSEVGQTAQQAMKLWEEVATALVTEADNAPSDSVKSATAKATDALMNLASSAMQVGNLAPTQPLSDEYYAIVELALDRASTLVLDAKPPSSMEASINNPFLTQIHLLSCEANIGRIEHLFALDGSIDEDDFKAVISDLEVLTDRERSRAKSMRGSKAAAASTAAFYSLKQLADTRYHYACLLRQIWRKRKALPANLRRTSTSSIGSSGSEGSSRRPSVEVSSKLTPSLHLTQPRKPSKAGSNRALSFADDTILEMDETNEELGRGSISAESARSDEFVVTPVGDAMCLNPPTLSRKQSLSSMGEPMSSRRPDHSMLKRPSFVSPFDPKASLTAVGLTDLASSFEQRRGSWMPSGDIQALRARRLSSIGLAKQDSSISAWNRKASVVSITSDEGNHNTPSSALVLAAWNALSEAIKECKVSLTILSSSHVSASELAQSKSEVLLAIADASLFKASLSPRLAIAAEKRTPLLVTAEVYATWAAREVGWASVIEGTKESEAADKRTSSWRADEAGRIAVLTLLRTWWFRAASSPPKEVDIKIAAKEAADKVTRRLARREGVSNSLVARYRYRLLRADGSLDTAENLFWSSVSSSLV</sequence>
<evidence type="ECO:0000313" key="2">
    <source>
        <dbReference type="Proteomes" id="UP001230649"/>
    </source>
</evidence>
<keyword evidence="2" id="KW-1185">Reference proteome</keyword>
<proteinExistence type="predicted"/>
<gene>
    <name evidence="1" type="ORF">QFC20_001826</name>
</gene>
<organism evidence="1 2">
    <name type="scientific">Naganishia adeliensis</name>
    <dbReference type="NCBI Taxonomy" id="92952"/>
    <lineage>
        <taxon>Eukaryota</taxon>
        <taxon>Fungi</taxon>
        <taxon>Dikarya</taxon>
        <taxon>Basidiomycota</taxon>
        <taxon>Agaricomycotina</taxon>
        <taxon>Tremellomycetes</taxon>
        <taxon>Filobasidiales</taxon>
        <taxon>Filobasidiaceae</taxon>
        <taxon>Naganishia</taxon>
    </lineage>
</organism>
<name>A0ACC2WPU9_9TREE</name>
<dbReference type="Proteomes" id="UP001230649">
    <property type="component" value="Unassembled WGS sequence"/>
</dbReference>